<evidence type="ECO:0000256" key="3">
    <source>
        <dbReference type="ARBA" id="ARBA00023242"/>
    </source>
</evidence>
<dbReference type="PANTHER" id="PTHR12638">
    <property type="entry name" value="PROTEIN MAGO NASHI HOMOLOG"/>
    <property type="match status" value="1"/>
</dbReference>
<organism evidence="4 5">
    <name type="scientific">Cyberlindnera jadinii (strain ATCC 18201 / CBS 1600 / BCRC 20928 / JCM 3617 / NBRC 0987 / NRRL Y-1542)</name>
    <name type="common">Torula yeast</name>
    <name type="synonym">Candida utilis</name>
    <dbReference type="NCBI Taxonomy" id="983966"/>
    <lineage>
        <taxon>Eukaryota</taxon>
        <taxon>Fungi</taxon>
        <taxon>Dikarya</taxon>
        <taxon>Ascomycota</taxon>
        <taxon>Saccharomycotina</taxon>
        <taxon>Saccharomycetes</taxon>
        <taxon>Phaffomycetales</taxon>
        <taxon>Phaffomycetaceae</taxon>
        <taxon>Cyberlindnera</taxon>
    </lineage>
</organism>
<evidence type="ECO:0000256" key="1">
    <source>
        <dbReference type="ARBA" id="ARBA00004123"/>
    </source>
</evidence>
<comment type="similarity">
    <text evidence="2">Belongs to the mago nashi family.</text>
</comment>
<proteinExistence type="inferred from homology"/>
<dbReference type="FunFam" id="3.30.1560.10:FF:000001">
    <property type="entry name" value="Protein mago nashi homolog"/>
    <property type="match status" value="1"/>
</dbReference>
<comment type="subcellular location">
    <subcellularLocation>
        <location evidence="1">Nucleus</location>
    </subcellularLocation>
</comment>
<evidence type="ECO:0000313" key="4">
    <source>
        <dbReference type="EMBL" id="CEP22707.1"/>
    </source>
</evidence>
<reference evidence="5" key="1">
    <citation type="journal article" date="2015" name="J. Biotechnol.">
        <title>The structure of the Cyberlindnera jadinii genome and its relation to Candida utilis analyzed by the occurrence of single nucleotide polymorphisms.</title>
        <authorList>
            <person name="Rupp O."/>
            <person name="Brinkrolf K."/>
            <person name="Buerth C."/>
            <person name="Kunigo M."/>
            <person name="Schneider J."/>
            <person name="Jaenicke S."/>
            <person name="Goesmann A."/>
            <person name="Puehler A."/>
            <person name="Jaeger K.-E."/>
            <person name="Ernst J.F."/>
        </authorList>
    </citation>
    <scope>NUCLEOTIDE SEQUENCE [LARGE SCALE GENOMIC DNA]</scope>
    <source>
        <strain evidence="5">ATCC 18201 / CBS 1600 / BCRC 20928 / JCM 3617 / NBRC 0987 / NRRL Y-1542</strain>
    </source>
</reference>
<keyword evidence="3" id="KW-0539">Nucleus</keyword>
<dbReference type="PANTHER" id="PTHR12638:SF0">
    <property type="entry name" value="MAGO HOMOLOG, EXON JUNCTION COMPLEX SUBUNIT-RELATED"/>
    <property type="match status" value="1"/>
</dbReference>
<dbReference type="SUPFAM" id="SSF89817">
    <property type="entry name" value="Mago nashi protein"/>
    <property type="match status" value="1"/>
</dbReference>
<dbReference type="InterPro" id="IPR036605">
    <property type="entry name" value="Mago_nashi_sf"/>
</dbReference>
<dbReference type="AlphaFoldDB" id="A0A0H5C4N2"/>
<dbReference type="GO" id="GO:0008380">
    <property type="term" value="P:RNA splicing"/>
    <property type="evidence" value="ECO:0007669"/>
    <property type="project" value="InterPro"/>
</dbReference>
<name>A0A0H5C4N2_CYBJN</name>
<dbReference type="EMBL" id="CDQK01000003">
    <property type="protein sequence ID" value="CEP22707.1"/>
    <property type="molecule type" value="Genomic_DNA"/>
</dbReference>
<dbReference type="Gene3D" id="3.30.1560.10">
    <property type="entry name" value="Mago nashi"/>
    <property type="match status" value="1"/>
</dbReference>
<dbReference type="InterPro" id="IPR004023">
    <property type="entry name" value="Mago_nashi"/>
</dbReference>
<evidence type="ECO:0000313" key="5">
    <source>
        <dbReference type="Proteomes" id="UP000038830"/>
    </source>
</evidence>
<dbReference type="Pfam" id="PF02792">
    <property type="entry name" value="Mago_nashi"/>
    <property type="match status" value="1"/>
</dbReference>
<protein>
    <submittedName>
        <fullName evidence="4">Protein mago nashi homolog</fullName>
    </submittedName>
</protein>
<accession>A0A0H5C4N2</accession>
<gene>
    <name evidence="4" type="ORF">BN1211_3116</name>
</gene>
<dbReference type="Proteomes" id="UP000038830">
    <property type="component" value="Unassembled WGS sequence"/>
</dbReference>
<dbReference type="GO" id="GO:0035145">
    <property type="term" value="C:exon-exon junction complex"/>
    <property type="evidence" value="ECO:0007669"/>
    <property type="project" value="InterPro"/>
</dbReference>
<evidence type="ECO:0000256" key="2">
    <source>
        <dbReference type="ARBA" id="ARBA00009270"/>
    </source>
</evidence>
<sequence>MEIESEEGVDCPLQGGFYLEYYSGHQGKFGHEFLELSVEMKPGMKFGVVRYKNNSHYRSDDTITKRLDISLSVVRVLVSMVKESEILLENDTKWPQKNRDGKQSLKIRLGRENKLLETCKFGSLQDVKKSDDPDGLRVFYFLVQHVKALLFSLISLHFKVKPTS</sequence>